<reference evidence="3 4" key="1">
    <citation type="submission" date="2014-02" db="EMBL/GenBank/DDBJ databases">
        <title>Single nucleus genome sequencing reveals high similarity among nuclei of an endomycorrhizal fungus.</title>
        <authorList>
            <person name="Lin K."/>
            <person name="Geurts R."/>
            <person name="Zhang Z."/>
            <person name="Limpens E."/>
            <person name="Saunders D.G."/>
            <person name="Mu D."/>
            <person name="Pang E."/>
            <person name="Cao H."/>
            <person name="Cha H."/>
            <person name="Lin T."/>
            <person name="Zhou Q."/>
            <person name="Shang Y."/>
            <person name="Li Y."/>
            <person name="Ivanov S."/>
            <person name="Sharma T."/>
            <person name="Velzen R.V."/>
            <person name="Ruijter N.D."/>
            <person name="Aanen D.K."/>
            <person name="Win J."/>
            <person name="Kamoun S."/>
            <person name="Bisseling T."/>
            <person name="Huang S."/>
        </authorList>
    </citation>
    <scope>NUCLEOTIDE SEQUENCE [LARGE SCALE GENOMIC DNA]</scope>
    <source>
        <strain evidence="4">DAOM197198w</strain>
    </source>
</reference>
<evidence type="ECO:0000256" key="2">
    <source>
        <dbReference type="SAM" id="MobiDB-lite"/>
    </source>
</evidence>
<feature type="region of interest" description="Disordered" evidence="2">
    <location>
        <begin position="131"/>
        <end position="156"/>
    </location>
</feature>
<feature type="compositionally biased region" description="Basic and acidic residues" evidence="2">
    <location>
        <begin position="131"/>
        <end position="143"/>
    </location>
</feature>
<accession>A0A015KZW2</accession>
<keyword evidence="1" id="KW-0175">Coiled coil</keyword>
<comment type="caution">
    <text evidence="3">The sequence shown here is derived from an EMBL/GenBank/DDBJ whole genome shotgun (WGS) entry which is preliminary data.</text>
</comment>
<dbReference type="AlphaFoldDB" id="A0A015KZW2"/>
<protein>
    <submittedName>
        <fullName evidence="3">Uncharacterized protein</fullName>
    </submittedName>
</protein>
<keyword evidence="4" id="KW-1185">Reference proteome</keyword>
<proteinExistence type="predicted"/>
<dbReference type="Proteomes" id="UP000022910">
    <property type="component" value="Unassembled WGS sequence"/>
</dbReference>
<feature type="coiled-coil region" evidence="1">
    <location>
        <begin position="207"/>
        <end position="234"/>
    </location>
</feature>
<evidence type="ECO:0000256" key="1">
    <source>
        <dbReference type="SAM" id="Coils"/>
    </source>
</evidence>
<sequence length="662" mass="75860">MARVSKKKEIECGDNNVSTGLKTRKTQKRLSRQVNETRVRRLSSSCGHQNSLNQTIISRFFHPLEVDTKKMQITSSVGTSRMGNSDLSSKRKIALQKYKPKKSKARQLEEIQKYNKKIPMFFNYINPEKAKEVESKDNREKTPTKSIRSSRKSNDELLRNQRQLTEFYSLIEQISELSLSNKSEMSQNNDNSTLIREVDSNSEDDEIFEGAKEIKEANREISEASKQKKIINRNSNSINFDNNIDCDSSLVTSRFNLQDLPHDTLSYHLSNFSIEPNDSFITISPKVASNTSHFDLEVGNTPTKSRTIFTDAENLLDTMRDSSPQPNDSLNLNEESLHSNEQVEEFRYNNSSIKEPQVKNSSLNILSCHVDGSHRNNAANENEYLNNPHHNEMSIIEEGNKNVTNEISIKDNMIIEGDQEKDKLNDSVDNIGDDADNCEIFGENLHIKVYLKNRIQDNNSYCYSWEDEIINFHKEELIEREDHAMQEVNTNKKTPSMAQFENENQTKQKIYANAELLKGNILQEINLNKDTNCIIDDENLIDFHCCSQSENKCGFHQIYDLLDKENYNQDSISTFESFNDSISKELNGISDQEQVSTRQDRLPPTDYIHSSTRFSKDGVSPAPSPPSLLSQATLAMIPQSVWNKFPSFNVSTLDSEEFNDDL</sequence>
<evidence type="ECO:0000313" key="3">
    <source>
        <dbReference type="EMBL" id="EXX65596.1"/>
    </source>
</evidence>
<name>A0A015KZW2_RHIIW</name>
<dbReference type="HOGENOM" id="CLU_429692_0_0_1"/>
<dbReference type="EMBL" id="JEMT01021220">
    <property type="protein sequence ID" value="EXX65596.1"/>
    <property type="molecule type" value="Genomic_DNA"/>
</dbReference>
<organism evidence="3 4">
    <name type="scientific">Rhizophagus irregularis (strain DAOM 197198w)</name>
    <name type="common">Glomus intraradices</name>
    <dbReference type="NCBI Taxonomy" id="1432141"/>
    <lineage>
        <taxon>Eukaryota</taxon>
        <taxon>Fungi</taxon>
        <taxon>Fungi incertae sedis</taxon>
        <taxon>Mucoromycota</taxon>
        <taxon>Glomeromycotina</taxon>
        <taxon>Glomeromycetes</taxon>
        <taxon>Glomerales</taxon>
        <taxon>Glomeraceae</taxon>
        <taxon>Rhizophagus</taxon>
    </lineage>
</organism>
<evidence type="ECO:0000313" key="4">
    <source>
        <dbReference type="Proteomes" id="UP000022910"/>
    </source>
</evidence>
<dbReference type="OrthoDB" id="2367137at2759"/>
<gene>
    <name evidence="3" type="ORF">RirG_131680</name>
</gene>